<organism evidence="4 5">
    <name type="scientific">Cognatilysobacter lacus</name>
    <dbReference type="NCBI Taxonomy" id="1643323"/>
    <lineage>
        <taxon>Bacteria</taxon>
        <taxon>Pseudomonadati</taxon>
        <taxon>Pseudomonadota</taxon>
        <taxon>Gammaproteobacteria</taxon>
        <taxon>Lysobacterales</taxon>
        <taxon>Lysobacteraceae</taxon>
        <taxon>Cognatilysobacter</taxon>
    </lineage>
</organism>
<dbReference type="Pfam" id="PF00571">
    <property type="entry name" value="CBS"/>
    <property type="match status" value="2"/>
</dbReference>
<protein>
    <submittedName>
        <fullName evidence="4">CBS domain-containing protein</fullName>
    </submittedName>
</protein>
<evidence type="ECO:0000256" key="2">
    <source>
        <dbReference type="PROSITE-ProRule" id="PRU00703"/>
    </source>
</evidence>
<keyword evidence="5" id="KW-1185">Reference proteome</keyword>
<proteinExistence type="predicted"/>
<evidence type="ECO:0000313" key="5">
    <source>
        <dbReference type="Proteomes" id="UP000323164"/>
    </source>
</evidence>
<dbReference type="EMBL" id="VTRV01000135">
    <property type="protein sequence ID" value="TZF87473.1"/>
    <property type="molecule type" value="Genomic_DNA"/>
</dbReference>
<comment type="caution">
    <text evidence="4">The sequence shown here is derived from an EMBL/GenBank/DDBJ whole genome shotgun (WGS) entry which is preliminary data.</text>
</comment>
<evidence type="ECO:0000256" key="1">
    <source>
        <dbReference type="ARBA" id="ARBA00023122"/>
    </source>
</evidence>
<dbReference type="InterPro" id="IPR051257">
    <property type="entry name" value="Diverse_CBS-Domain"/>
</dbReference>
<sequence length="140" mass="14968">MDIRSVMTPDPASCQADTPVREVARLMLENDCGLVPVIDAAGKPIGTVTDRDVALRVVAEGRDPQQCAAKDCMTSPVSSVQVDSSLSDAIQLMEAEQIRRLLVVDQEGRLCGVVAQADVALSGRDRNTAELLRGVSEPKH</sequence>
<name>A0A5D8Z063_9GAMM</name>
<dbReference type="PANTHER" id="PTHR43080">
    <property type="entry name" value="CBS DOMAIN-CONTAINING PROTEIN CBSX3, MITOCHONDRIAL"/>
    <property type="match status" value="1"/>
</dbReference>
<dbReference type="InterPro" id="IPR000644">
    <property type="entry name" value="CBS_dom"/>
</dbReference>
<dbReference type="InterPro" id="IPR046342">
    <property type="entry name" value="CBS_dom_sf"/>
</dbReference>
<dbReference type="PANTHER" id="PTHR43080:SF2">
    <property type="entry name" value="CBS DOMAIN-CONTAINING PROTEIN"/>
    <property type="match status" value="1"/>
</dbReference>
<dbReference type="Gene3D" id="3.10.580.10">
    <property type="entry name" value="CBS-domain"/>
    <property type="match status" value="1"/>
</dbReference>
<dbReference type="PROSITE" id="PS51371">
    <property type="entry name" value="CBS"/>
    <property type="match status" value="2"/>
</dbReference>
<dbReference type="Proteomes" id="UP000323164">
    <property type="component" value="Unassembled WGS sequence"/>
</dbReference>
<dbReference type="AlphaFoldDB" id="A0A5D8Z063"/>
<evidence type="ECO:0000313" key="4">
    <source>
        <dbReference type="EMBL" id="TZF87473.1"/>
    </source>
</evidence>
<dbReference type="RefSeq" id="WP_149353412.1">
    <property type="nucleotide sequence ID" value="NZ_VTRV01000135.1"/>
</dbReference>
<feature type="domain" description="CBS" evidence="3">
    <location>
        <begin position="7"/>
        <end position="64"/>
    </location>
</feature>
<dbReference type="CDD" id="cd04622">
    <property type="entry name" value="CBS_pair_HRP1_like"/>
    <property type="match status" value="1"/>
</dbReference>
<dbReference type="OrthoDB" id="9794094at2"/>
<dbReference type="SMART" id="SM00116">
    <property type="entry name" value="CBS"/>
    <property type="match status" value="2"/>
</dbReference>
<evidence type="ECO:0000259" key="3">
    <source>
        <dbReference type="PROSITE" id="PS51371"/>
    </source>
</evidence>
<gene>
    <name evidence="4" type="ORF">FW784_11115</name>
</gene>
<reference evidence="4 5" key="1">
    <citation type="submission" date="2019-08" db="EMBL/GenBank/DDBJ databases">
        <title>Draft genome sequence of Lysobacter sp. UKS-15.</title>
        <authorList>
            <person name="Im W.-T."/>
        </authorList>
    </citation>
    <scope>NUCLEOTIDE SEQUENCE [LARGE SCALE GENOMIC DNA]</scope>
    <source>
        <strain evidence="4 5">UKS-15</strain>
    </source>
</reference>
<feature type="domain" description="CBS" evidence="3">
    <location>
        <begin position="73"/>
        <end position="130"/>
    </location>
</feature>
<dbReference type="SUPFAM" id="SSF54631">
    <property type="entry name" value="CBS-domain pair"/>
    <property type="match status" value="1"/>
</dbReference>
<keyword evidence="1 2" id="KW-0129">CBS domain</keyword>
<accession>A0A5D8Z063</accession>